<dbReference type="EMBL" id="KZ150259">
    <property type="protein sequence ID" value="PZC71760.1"/>
    <property type="molecule type" value="Genomic_DNA"/>
</dbReference>
<dbReference type="PROSITE" id="PS50088">
    <property type="entry name" value="ANK_REPEAT"/>
    <property type="match status" value="2"/>
</dbReference>
<feature type="repeat" description="ANK" evidence="3">
    <location>
        <begin position="72"/>
        <end position="104"/>
    </location>
</feature>
<evidence type="ECO:0000313" key="5">
    <source>
        <dbReference type="Proteomes" id="UP000249218"/>
    </source>
</evidence>
<feature type="repeat" description="ANK" evidence="3">
    <location>
        <begin position="179"/>
        <end position="211"/>
    </location>
</feature>
<gene>
    <name evidence="4" type="primary">HaOG212544</name>
    <name evidence="4" type="ORF">B5X24_HaOG212544</name>
</gene>
<dbReference type="InterPro" id="IPR051070">
    <property type="entry name" value="NF-kappa-B_inhibitor"/>
</dbReference>
<reference evidence="4 5" key="1">
    <citation type="journal article" date="2017" name="BMC Biol.">
        <title>Genomic innovations, transcriptional plasticity and gene loss underlying the evolution and divergence of two highly polyphagous and invasive Helicoverpa pest species.</title>
        <authorList>
            <person name="Pearce S.L."/>
            <person name="Clarke D.F."/>
            <person name="East P.D."/>
            <person name="Elfekih S."/>
            <person name="Gordon K.H."/>
            <person name="Jermiin L.S."/>
            <person name="McGaughran A."/>
            <person name="Oakeshott J.G."/>
            <person name="Papanikolaou A."/>
            <person name="Perera O.P."/>
            <person name="Rane R.V."/>
            <person name="Richards S."/>
            <person name="Tay W.T."/>
            <person name="Walsh T.K."/>
            <person name="Anderson A."/>
            <person name="Anderson C.J."/>
            <person name="Asgari S."/>
            <person name="Board P.G."/>
            <person name="Bretschneider A."/>
            <person name="Campbell P.M."/>
            <person name="Chertemps T."/>
            <person name="Christeller J.T."/>
            <person name="Coppin C.W."/>
            <person name="Downes S.J."/>
            <person name="Duan G."/>
            <person name="Farnsworth C.A."/>
            <person name="Good R.T."/>
            <person name="Han L.B."/>
            <person name="Han Y.C."/>
            <person name="Hatje K."/>
            <person name="Horne I."/>
            <person name="Huang Y.P."/>
            <person name="Hughes D.S."/>
            <person name="Jacquin-Joly E."/>
            <person name="James W."/>
            <person name="Jhangiani S."/>
            <person name="Kollmar M."/>
            <person name="Kuwar S.S."/>
            <person name="Li S."/>
            <person name="Liu N.Y."/>
            <person name="Maibeche M.T."/>
            <person name="Miller J.R."/>
            <person name="Montagne N."/>
            <person name="Perry T."/>
            <person name="Qu J."/>
            <person name="Song S.V."/>
            <person name="Sutton G.G."/>
            <person name="Vogel H."/>
            <person name="Walenz B.P."/>
            <person name="Xu W."/>
            <person name="Zhang H.J."/>
            <person name="Zou Z."/>
            <person name="Batterham P."/>
            <person name="Edwards O.R."/>
            <person name="Feyereisen R."/>
            <person name="Gibbs R.A."/>
            <person name="Heckel D.G."/>
            <person name="McGrath A."/>
            <person name="Robin C."/>
            <person name="Scherer S.E."/>
            <person name="Worley K.C."/>
            <person name="Wu Y.D."/>
        </authorList>
    </citation>
    <scope>NUCLEOTIDE SEQUENCE [LARGE SCALE GENOMIC DNA]</scope>
    <source>
        <strain evidence="4">Harm_GR_Male_#8</strain>
        <tissue evidence="4">Whole organism</tissue>
    </source>
</reference>
<dbReference type="OrthoDB" id="9995210at2759"/>
<organism evidence="4 5">
    <name type="scientific">Helicoverpa armigera</name>
    <name type="common">Cotton bollworm</name>
    <name type="synonym">Heliothis armigera</name>
    <dbReference type="NCBI Taxonomy" id="29058"/>
    <lineage>
        <taxon>Eukaryota</taxon>
        <taxon>Metazoa</taxon>
        <taxon>Ecdysozoa</taxon>
        <taxon>Arthropoda</taxon>
        <taxon>Hexapoda</taxon>
        <taxon>Insecta</taxon>
        <taxon>Pterygota</taxon>
        <taxon>Neoptera</taxon>
        <taxon>Endopterygota</taxon>
        <taxon>Lepidoptera</taxon>
        <taxon>Glossata</taxon>
        <taxon>Ditrysia</taxon>
        <taxon>Noctuoidea</taxon>
        <taxon>Noctuidae</taxon>
        <taxon>Heliothinae</taxon>
        <taxon>Helicoverpa</taxon>
    </lineage>
</organism>
<evidence type="ECO:0000313" key="4">
    <source>
        <dbReference type="EMBL" id="PZC71760.1"/>
    </source>
</evidence>
<dbReference type="InterPro" id="IPR002110">
    <property type="entry name" value="Ankyrin_rpt"/>
</dbReference>
<dbReference type="InterPro" id="IPR036770">
    <property type="entry name" value="Ankyrin_rpt-contain_sf"/>
</dbReference>
<accession>A0A2W1BG47</accession>
<dbReference type="SUPFAM" id="SSF48403">
    <property type="entry name" value="Ankyrin repeat"/>
    <property type="match status" value="1"/>
</dbReference>
<dbReference type="Pfam" id="PF12796">
    <property type="entry name" value="Ank_2"/>
    <property type="match status" value="1"/>
</dbReference>
<dbReference type="PROSITE" id="PS50297">
    <property type="entry name" value="ANK_REP_REGION"/>
    <property type="match status" value="2"/>
</dbReference>
<protein>
    <submittedName>
        <fullName evidence="4">Uncharacterized protein</fullName>
    </submittedName>
</protein>
<keyword evidence="1" id="KW-0677">Repeat</keyword>
<name>A0A2W1BG47_HELAM</name>
<dbReference type="GO" id="GO:0051059">
    <property type="term" value="F:NF-kappaB binding"/>
    <property type="evidence" value="ECO:0007669"/>
    <property type="project" value="TreeGrafter"/>
</dbReference>
<dbReference type="GO" id="GO:0071356">
    <property type="term" value="P:cellular response to tumor necrosis factor"/>
    <property type="evidence" value="ECO:0007669"/>
    <property type="project" value="TreeGrafter"/>
</dbReference>
<dbReference type="SMART" id="SM00248">
    <property type="entry name" value="ANK"/>
    <property type="match status" value="4"/>
</dbReference>
<evidence type="ECO:0000256" key="3">
    <source>
        <dbReference type="PROSITE-ProRule" id="PRU00023"/>
    </source>
</evidence>
<sequence length="263" mass="29377">MIPSYPGSPRTLEGAFSIDSRYSAEDIHMKYRKAIAFLHHDHEFLEAAELGDHKKLRFLIDHKVDIHCKDHLGRNALHLAVCTGNRYAVAMLLNAGVNPTIKDHLGMTPLSLCLMRRPSLRMASLLFDHGAVLLPRLAPTDTGLFLQFVMMCIPTKEEERILRLLVQKGALVNDPEAPGGRQALHFAAMSNNTCLINILIDLGANLFCVNHRNQTPKQVAAVFNCRQAYALLEQYEILHDQKYNQSRSDTSATSGCSDSTTQD</sequence>
<dbReference type="PANTHER" id="PTHR46680:SF3">
    <property type="entry name" value="NF-KAPPA-B INHIBITOR CACTUS"/>
    <property type="match status" value="1"/>
</dbReference>
<dbReference type="AlphaFoldDB" id="A0A2W1BG47"/>
<dbReference type="Gene3D" id="1.25.40.20">
    <property type="entry name" value="Ankyrin repeat-containing domain"/>
    <property type="match status" value="2"/>
</dbReference>
<evidence type="ECO:0000256" key="2">
    <source>
        <dbReference type="ARBA" id="ARBA00023043"/>
    </source>
</evidence>
<evidence type="ECO:0000256" key="1">
    <source>
        <dbReference type="ARBA" id="ARBA00022737"/>
    </source>
</evidence>
<keyword evidence="5" id="KW-1185">Reference proteome</keyword>
<dbReference type="Proteomes" id="UP000249218">
    <property type="component" value="Unassembled WGS sequence"/>
</dbReference>
<dbReference type="GO" id="GO:0005829">
    <property type="term" value="C:cytosol"/>
    <property type="evidence" value="ECO:0007669"/>
    <property type="project" value="TreeGrafter"/>
</dbReference>
<dbReference type="Pfam" id="PF00023">
    <property type="entry name" value="Ank"/>
    <property type="match status" value="1"/>
</dbReference>
<proteinExistence type="predicted"/>
<dbReference type="PANTHER" id="PTHR46680">
    <property type="entry name" value="NF-KAPPA-B INHIBITOR ALPHA"/>
    <property type="match status" value="1"/>
</dbReference>
<keyword evidence="2 3" id="KW-0040">ANK repeat</keyword>